<feature type="transmembrane region" description="Helical" evidence="5">
    <location>
        <begin position="207"/>
        <end position="227"/>
    </location>
</feature>
<dbReference type="SUPFAM" id="SSF81321">
    <property type="entry name" value="Family A G protein-coupled receptor-like"/>
    <property type="match status" value="1"/>
</dbReference>
<dbReference type="GO" id="GO:0004984">
    <property type="term" value="F:olfactory receptor activity"/>
    <property type="evidence" value="ECO:0007669"/>
    <property type="project" value="TreeGrafter"/>
</dbReference>
<feature type="transmembrane region" description="Helical" evidence="5">
    <location>
        <begin position="41"/>
        <end position="63"/>
    </location>
</feature>
<protein>
    <recommendedName>
        <fullName evidence="6">G-protein coupled receptors family 1 profile domain-containing protein</fullName>
    </recommendedName>
</protein>
<evidence type="ECO:0000256" key="5">
    <source>
        <dbReference type="SAM" id="Phobius"/>
    </source>
</evidence>
<name>A0AAZ3SWU8_ONCTS</name>
<reference evidence="8" key="1">
    <citation type="journal article" date="2018" name="PLoS ONE">
        <title>Chinook salmon (Oncorhynchus tshawytscha) genome and transcriptome.</title>
        <authorList>
            <person name="Christensen K.A."/>
            <person name="Leong J.S."/>
            <person name="Sakhrani D."/>
            <person name="Biagi C.A."/>
            <person name="Minkley D.R."/>
            <person name="Withler R.E."/>
            <person name="Rondeau E.B."/>
            <person name="Koop B.F."/>
            <person name="Devlin R.H."/>
        </authorList>
    </citation>
    <scope>NUCLEOTIDE SEQUENCE [LARGE SCALE GENOMIC DNA]</scope>
</reference>
<feature type="transmembrane region" description="Helical" evidence="5">
    <location>
        <begin position="153"/>
        <end position="177"/>
    </location>
</feature>
<sequence length="340" mass="39165">MQLLYITSCYWLFHCVIMADNYTTAADGGSSSSLQQVNDMIIIVQVMNAIFIYIICLLIFTFFKKDTFLSNTRYIFFAHTLLADCLYLIMTNNLLLLTYFSVTMPAAVCVFFCVLLCELTFVTPLTLTAMSLERYVAICMPLRHGELSTVRRAIYCILLIHSISAIQPIIIVSIFFASVPLGFYTQYKLCSAEMFIAHKWQRHLRSVIGQFYFLVMSITLVFIYARIFAVAKEASENKKSLSKCRKTVILHAIQLFLCLIQLWCPFIEAAILPINLKLYNNVRFFDYIVFILAPRCLCPLVYGLRDEKFFLAIKYYVFFGLNKNISPILVDNLITGHMKT</sequence>
<keyword evidence="2 5" id="KW-0812">Transmembrane</keyword>
<dbReference type="InterPro" id="IPR017452">
    <property type="entry name" value="GPCR_Rhodpsn_7TM"/>
</dbReference>
<evidence type="ECO:0000256" key="1">
    <source>
        <dbReference type="ARBA" id="ARBA00004370"/>
    </source>
</evidence>
<feature type="transmembrane region" description="Helical" evidence="5">
    <location>
        <begin position="248"/>
        <end position="272"/>
    </location>
</feature>
<feature type="domain" description="G-protein coupled receptors family 1 profile" evidence="6">
    <location>
        <begin position="54"/>
        <end position="302"/>
    </location>
</feature>
<dbReference type="Ensembl" id="ENSOTST00005176876.1">
    <property type="protein sequence ID" value="ENSOTSP00005157494.1"/>
    <property type="gene ID" value="ENSOTSG00005080007.1"/>
</dbReference>
<dbReference type="AlphaFoldDB" id="A0AAZ3SWU8"/>
<dbReference type="PANTHER" id="PTHR26451:SF886">
    <property type="entry name" value="GROWTH HORMONE SECRETAGOGUE RECEPTOR TYPE 1-LIKE-RELATED"/>
    <property type="match status" value="1"/>
</dbReference>
<evidence type="ECO:0000259" key="6">
    <source>
        <dbReference type="PROSITE" id="PS50262"/>
    </source>
</evidence>
<dbReference type="InterPro" id="IPR052921">
    <property type="entry name" value="GPCR1_Superfamily_Member"/>
</dbReference>
<keyword evidence="3 5" id="KW-1133">Transmembrane helix</keyword>
<dbReference type="PANTHER" id="PTHR26451">
    <property type="entry name" value="G_PROTEIN_RECEP_F1_2 DOMAIN-CONTAINING PROTEIN"/>
    <property type="match status" value="1"/>
</dbReference>
<keyword evidence="8" id="KW-1185">Reference proteome</keyword>
<accession>A0AAZ3SWU8</accession>
<reference evidence="7" key="2">
    <citation type="submission" date="2025-08" db="UniProtKB">
        <authorList>
            <consortium name="Ensembl"/>
        </authorList>
    </citation>
    <scope>IDENTIFICATION</scope>
</reference>
<evidence type="ECO:0000256" key="4">
    <source>
        <dbReference type="ARBA" id="ARBA00023136"/>
    </source>
</evidence>
<feature type="transmembrane region" description="Helical" evidence="5">
    <location>
        <begin position="284"/>
        <end position="304"/>
    </location>
</feature>
<evidence type="ECO:0000256" key="3">
    <source>
        <dbReference type="ARBA" id="ARBA00022989"/>
    </source>
</evidence>
<evidence type="ECO:0000313" key="8">
    <source>
        <dbReference type="Proteomes" id="UP000694402"/>
    </source>
</evidence>
<feature type="transmembrane region" description="Helical" evidence="5">
    <location>
        <begin position="75"/>
        <end position="99"/>
    </location>
</feature>
<dbReference type="Pfam" id="PF00001">
    <property type="entry name" value="7tm_1"/>
    <property type="match status" value="1"/>
</dbReference>
<proteinExistence type="predicted"/>
<dbReference type="Gene3D" id="1.20.1070.10">
    <property type="entry name" value="Rhodopsin 7-helix transmembrane proteins"/>
    <property type="match status" value="1"/>
</dbReference>
<dbReference type="GeneTree" id="ENSGT00940000163324"/>
<organism evidence="7 8">
    <name type="scientific">Oncorhynchus tshawytscha</name>
    <name type="common">Chinook salmon</name>
    <name type="synonym">Salmo tshawytscha</name>
    <dbReference type="NCBI Taxonomy" id="74940"/>
    <lineage>
        <taxon>Eukaryota</taxon>
        <taxon>Metazoa</taxon>
        <taxon>Chordata</taxon>
        <taxon>Craniata</taxon>
        <taxon>Vertebrata</taxon>
        <taxon>Euteleostomi</taxon>
        <taxon>Actinopterygii</taxon>
        <taxon>Neopterygii</taxon>
        <taxon>Teleostei</taxon>
        <taxon>Protacanthopterygii</taxon>
        <taxon>Salmoniformes</taxon>
        <taxon>Salmonidae</taxon>
        <taxon>Salmoninae</taxon>
        <taxon>Oncorhynchus</taxon>
    </lineage>
</organism>
<dbReference type="Proteomes" id="UP000694402">
    <property type="component" value="Unassembled WGS sequence"/>
</dbReference>
<dbReference type="GO" id="GO:0016020">
    <property type="term" value="C:membrane"/>
    <property type="evidence" value="ECO:0007669"/>
    <property type="project" value="UniProtKB-SubCell"/>
</dbReference>
<reference evidence="7" key="3">
    <citation type="submission" date="2025-09" db="UniProtKB">
        <authorList>
            <consortium name="Ensembl"/>
        </authorList>
    </citation>
    <scope>IDENTIFICATION</scope>
</reference>
<dbReference type="CDD" id="cd00637">
    <property type="entry name" value="7tm_classA_rhodopsin-like"/>
    <property type="match status" value="1"/>
</dbReference>
<comment type="subcellular location">
    <subcellularLocation>
        <location evidence="1">Membrane</location>
    </subcellularLocation>
</comment>
<dbReference type="PROSITE" id="PS50262">
    <property type="entry name" value="G_PROTEIN_RECEP_F1_2"/>
    <property type="match status" value="1"/>
</dbReference>
<dbReference type="GO" id="GO:0004930">
    <property type="term" value="F:G protein-coupled receptor activity"/>
    <property type="evidence" value="ECO:0007669"/>
    <property type="project" value="InterPro"/>
</dbReference>
<dbReference type="FunFam" id="1.20.1070.10:FF:000096">
    <property type="entry name" value="Odorant receptor 131-2"/>
    <property type="match status" value="1"/>
</dbReference>
<dbReference type="InterPro" id="IPR000276">
    <property type="entry name" value="GPCR_Rhodpsn"/>
</dbReference>
<evidence type="ECO:0000313" key="7">
    <source>
        <dbReference type="Ensembl" id="ENSOTSP00005157494.1"/>
    </source>
</evidence>
<keyword evidence="4 5" id="KW-0472">Membrane</keyword>
<feature type="transmembrane region" description="Helical" evidence="5">
    <location>
        <begin position="105"/>
        <end position="132"/>
    </location>
</feature>
<dbReference type="GO" id="GO:0005549">
    <property type="term" value="F:odorant binding"/>
    <property type="evidence" value="ECO:0007669"/>
    <property type="project" value="TreeGrafter"/>
</dbReference>
<evidence type="ECO:0000256" key="2">
    <source>
        <dbReference type="ARBA" id="ARBA00022692"/>
    </source>
</evidence>
<gene>
    <name evidence="7" type="primary">LOC112267592</name>
</gene>